<gene>
    <name evidence="1" type="ORF">METZ01_LOCUS445541</name>
</gene>
<dbReference type="AlphaFoldDB" id="A0A382ZB01"/>
<sequence length="257" mass="27228">MGLLFEITNNKPILFPLPDILPNTLNYEFASQIQTRWDYTDQGRTIFVNQNNHGVAVGNVIALDTNGAYQKLDTSTAGNDILIGAVNSIGDPGAHWFSYIPVGIRSNFALPALIRIGGYAYVDHNSPGNLLASPAPNGSSIPVAIKLSATETLLLDDTGGGGSDSSKVYVLASADELATLTVDEGTMAYVADSRAPQGIGEYALYIYADSAWTLLSTEDSVKSDARSYLTTLLHTSGATTSLAQIGHGCRVVNVNVE</sequence>
<dbReference type="EMBL" id="UINC01182457">
    <property type="protein sequence ID" value="SVD92687.1"/>
    <property type="molecule type" value="Genomic_DNA"/>
</dbReference>
<reference evidence="1" key="1">
    <citation type="submission" date="2018-05" db="EMBL/GenBank/DDBJ databases">
        <authorList>
            <person name="Lanie J.A."/>
            <person name="Ng W.-L."/>
            <person name="Kazmierczak K.M."/>
            <person name="Andrzejewski T.M."/>
            <person name="Davidsen T.M."/>
            <person name="Wayne K.J."/>
            <person name="Tettelin H."/>
            <person name="Glass J.I."/>
            <person name="Rusch D."/>
            <person name="Podicherti R."/>
            <person name="Tsui H.-C.T."/>
            <person name="Winkler M.E."/>
        </authorList>
    </citation>
    <scope>NUCLEOTIDE SEQUENCE</scope>
</reference>
<feature type="non-terminal residue" evidence="1">
    <location>
        <position position="257"/>
    </location>
</feature>
<accession>A0A382ZB01</accession>
<proteinExistence type="predicted"/>
<protein>
    <submittedName>
        <fullName evidence="1">Uncharacterized protein</fullName>
    </submittedName>
</protein>
<organism evidence="1">
    <name type="scientific">marine metagenome</name>
    <dbReference type="NCBI Taxonomy" id="408172"/>
    <lineage>
        <taxon>unclassified sequences</taxon>
        <taxon>metagenomes</taxon>
        <taxon>ecological metagenomes</taxon>
    </lineage>
</organism>
<name>A0A382ZB01_9ZZZZ</name>
<evidence type="ECO:0000313" key="1">
    <source>
        <dbReference type="EMBL" id="SVD92687.1"/>
    </source>
</evidence>